<sequence>MAGESSDKSCMACVKKINQFATHKEIPVSKVLRDLVDRDGRYFVLQLQSVTSTPIQSVDQSPCYRVLFFLDLEPRRPFHSALENLKKRLPPCEPYVLTHCDLNMGNIMIKNGELVGTLDWEYAAYYPICDEYVSASLGLPEMDAEWKSLLRQHLDVHEDAKDFWIDLCHMRQCPDMDEKGQEILNKLSSN</sequence>
<dbReference type="Gene3D" id="3.90.1200.10">
    <property type="match status" value="1"/>
</dbReference>
<keyword evidence="3" id="KW-1185">Reference proteome</keyword>
<evidence type="ECO:0000313" key="2">
    <source>
        <dbReference type="EMBL" id="KAB8070866.1"/>
    </source>
</evidence>
<dbReference type="Proteomes" id="UP000326565">
    <property type="component" value="Unassembled WGS sequence"/>
</dbReference>
<dbReference type="InterPro" id="IPR011009">
    <property type="entry name" value="Kinase-like_dom_sf"/>
</dbReference>
<protein>
    <recommendedName>
        <fullName evidence="1">Aminoglycoside phosphotransferase domain-containing protein</fullName>
    </recommendedName>
</protein>
<accession>A0A5N5WQU7</accession>
<dbReference type="InterPro" id="IPR002575">
    <property type="entry name" value="Aminoglycoside_PTrfase"/>
</dbReference>
<dbReference type="SUPFAM" id="SSF56112">
    <property type="entry name" value="Protein kinase-like (PK-like)"/>
    <property type="match status" value="1"/>
</dbReference>
<evidence type="ECO:0000259" key="1">
    <source>
        <dbReference type="Pfam" id="PF01636"/>
    </source>
</evidence>
<dbReference type="AlphaFoldDB" id="A0A5N5WQU7"/>
<feature type="domain" description="Aminoglycoside phosphotransferase" evidence="1">
    <location>
        <begin position="79"/>
        <end position="133"/>
    </location>
</feature>
<dbReference type="PANTHER" id="PTHR21310">
    <property type="entry name" value="AMINOGLYCOSIDE PHOSPHOTRANSFERASE-RELATED-RELATED"/>
    <property type="match status" value="1"/>
</dbReference>
<dbReference type="OrthoDB" id="8300194at2759"/>
<proteinExistence type="predicted"/>
<gene>
    <name evidence="2" type="ORF">BDV29DRAFT_193725</name>
</gene>
<dbReference type="EMBL" id="ML732289">
    <property type="protein sequence ID" value="KAB8070866.1"/>
    <property type="molecule type" value="Genomic_DNA"/>
</dbReference>
<evidence type="ECO:0000313" key="3">
    <source>
        <dbReference type="Proteomes" id="UP000326565"/>
    </source>
</evidence>
<dbReference type="InterPro" id="IPR051678">
    <property type="entry name" value="AGP_Transferase"/>
</dbReference>
<dbReference type="PANTHER" id="PTHR21310:SF55">
    <property type="entry name" value="AMINOGLYCOSIDE PHOSPHOTRANSFERASE DOMAIN-CONTAINING PROTEIN"/>
    <property type="match status" value="1"/>
</dbReference>
<organism evidence="2 3">
    <name type="scientific">Aspergillus leporis</name>
    <dbReference type="NCBI Taxonomy" id="41062"/>
    <lineage>
        <taxon>Eukaryota</taxon>
        <taxon>Fungi</taxon>
        <taxon>Dikarya</taxon>
        <taxon>Ascomycota</taxon>
        <taxon>Pezizomycotina</taxon>
        <taxon>Eurotiomycetes</taxon>
        <taxon>Eurotiomycetidae</taxon>
        <taxon>Eurotiales</taxon>
        <taxon>Aspergillaceae</taxon>
        <taxon>Aspergillus</taxon>
        <taxon>Aspergillus subgen. Circumdati</taxon>
    </lineage>
</organism>
<reference evidence="2 3" key="1">
    <citation type="submission" date="2019-04" db="EMBL/GenBank/DDBJ databases">
        <title>Friends and foes A comparative genomics study of 23 Aspergillus species from section Flavi.</title>
        <authorList>
            <consortium name="DOE Joint Genome Institute"/>
            <person name="Kjaerbolling I."/>
            <person name="Vesth T."/>
            <person name="Frisvad J.C."/>
            <person name="Nybo J.L."/>
            <person name="Theobald S."/>
            <person name="Kildgaard S."/>
            <person name="Isbrandt T."/>
            <person name="Kuo A."/>
            <person name="Sato A."/>
            <person name="Lyhne E.K."/>
            <person name="Kogle M.E."/>
            <person name="Wiebenga A."/>
            <person name="Kun R.S."/>
            <person name="Lubbers R.J."/>
            <person name="Makela M.R."/>
            <person name="Barry K."/>
            <person name="Chovatia M."/>
            <person name="Clum A."/>
            <person name="Daum C."/>
            <person name="Haridas S."/>
            <person name="He G."/>
            <person name="LaButti K."/>
            <person name="Lipzen A."/>
            <person name="Mondo S."/>
            <person name="Riley R."/>
            <person name="Salamov A."/>
            <person name="Simmons B.A."/>
            <person name="Magnuson J.K."/>
            <person name="Henrissat B."/>
            <person name="Mortensen U.H."/>
            <person name="Larsen T.O."/>
            <person name="Devries R.P."/>
            <person name="Grigoriev I.V."/>
            <person name="Machida M."/>
            <person name="Baker S.E."/>
            <person name="Andersen M.R."/>
        </authorList>
    </citation>
    <scope>NUCLEOTIDE SEQUENCE [LARGE SCALE GENOMIC DNA]</scope>
    <source>
        <strain evidence="2 3">CBS 151.66</strain>
    </source>
</reference>
<dbReference type="Pfam" id="PF01636">
    <property type="entry name" value="APH"/>
    <property type="match status" value="1"/>
</dbReference>
<name>A0A5N5WQU7_9EURO</name>